<reference evidence="2" key="1">
    <citation type="submission" date="2022-11" db="EMBL/GenBank/DDBJ databases">
        <title>Refractory cell wall polysaccharides provide important carbon source for microbial heterotrophs in the hadal ocean.</title>
        <authorList>
            <person name="Zhu X."/>
        </authorList>
    </citation>
    <scope>NUCLEOTIDE SEQUENCE</scope>
    <source>
        <strain evidence="2">MTRN7</strain>
    </source>
</reference>
<feature type="signal peptide" evidence="1">
    <location>
        <begin position="1"/>
        <end position="19"/>
    </location>
</feature>
<keyword evidence="3" id="KW-1185">Reference proteome</keyword>
<organism evidence="2 3">
    <name type="scientific">Mesoflavibacter profundi</name>
    <dbReference type="NCBI Taxonomy" id="2708110"/>
    <lineage>
        <taxon>Bacteria</taxon>
        <taxon>Pseudomonadati</taxon>
        <taxon>Bacteroidota</taxon>
        <taxon>Flavobacteriia</taxon>
        <taxon>Flavobacteriales</taxon>
        <taxon>Flavobacteriaceae</taxon>
        <taxon>Mesoflavibacter</taxon>
    </lineage>
</organism>
<evidence type="ECO:0000256" key="1">
    <source>
        <dbReference type="SAM" id="SignalP"/>
    </source>
</evidence>
<comment type="caution">
    <text evidence="2">The sequence shown here is derived from an EMBL/GenBank/DDBJ whole genome shotgun (WGS) entry which is preliminary data.</text>
</comment>
<accession>A0ABT4RY75</accession>
<feature type="chain" id="PRO_5045132259" description="Adhesin domain-containing protein" evidence="1">
    <location>
        <begin position="20"/>
        <end position="361"/>
    </location>
</feature>
<dbReference type="RefSeq" id="WP_270005059.1">
    <property type="nucleotide sequence ID" value="NZ_JAPFGC010000002.1"/>
</dbReference>
<sequence length="361" mass="40655">MKLLYNLTLLLLFPVLITANNLTNWEGKHTKKKTINKSYDVSSNATLKIDNKYGNLDIVTWDQNKIVFEIIISTNGNDLEDVQEKLDDITVDFSANDTYVSAQTRIGTSKKSSWWNWNSKNNVNIKINYLVKMPKTNNVDLTNDYGSINLGTLEGNATINCDYGKITTKELLGTSNNLTFDYTNNSYFEYINKGRINANYSGYTVAKAKQLDVIADYTNSLIEIAENVNYNCDYGSLRVNNINNLKGNGDYLTVVVGNVYKNISIEADYGSIKIEKMTKNAGNVFIDSDYVGIKIGIDSQYAFDFEIDLDYGGLSGDDDFEFNLRDVKSTSKHYKGYNLKSNSGNLIRINSDYGSVTFDNK</sequence>
<evidence type="ECO:0008006" key="4">
    <source>
        <dbReference type="Google" id="ProtNLM"/>
    </source>
</evidence>
<evidence type="ECO:0000313" key="2">
    <source>
        <dbReference type="EMBL" id="MDA0176470.1"/>
    </source>
</evidence>
<gene>
    <name evidence="2" type="ORF">OOZ35_03075</name>
</gene>
<evidence type="ECO:0000313" key="3">
    <source>
        <dbReference type="Proteomes" id="UP001149142"/>
    </source>
</evidence>
<protein>
    <recommendedName>
        <fullName evidence="4">Adhesin domain-containing protein</fullName>
    </recommendedName>
</protein>
<dbReference type="Proteomes" id="UP001149142">
    <property type="component" value="Unassembled WGS sequence"/>
</dbReference>
<dbReference type="EMBL" id="JAPFGC010000002">
    <property type="protein sequence ID" value="MDA0176470.1"/>
    <property type="molecule type" value="Genomic_DNA"/>
</dbReference>
<proteinExistence type="predicted"/>
<name>A0ABT4RY75_9FLAO</name>
<keyword evidence="1" id="KW-0732">Signal</keyword>